<evidence type="ECO:0000313" key="2">
    <source>
        <dbReference type="EMBL" id="MFC7615147.1"/>
    </source>
</evidence>
<dbReference type="EMBL" id="JBHTEY010000004">
    <property type="protein sequence ID" value="MFC7615147.1"/>
    <property type="molecule type" value="Genomic_DNA"/>
</dbReference>
<keyword evidence="3" id="KW-1185">Reference proteome</keyword>
<feature type="region of interest" description="Disordered" evidence="1">
    <location>
        <begin position="102"/>
        <end position="142"/>
    </location>
</feature>
<reference evidence="3" key="1">
    <citation type="journal article" date="2019" name="Int. J. Syst. Evol. Microbiol.">
        <title>The Global Catalogue of Microorganisms (GCM) 10K type strain sequencing project: providing services to taxonomists for standard genome sequencing and annotation.</title>
        <authorList>
            <consortium name="The Broad Institute Genomics Platform"/>
            <consortium name="The Broad Institute Genome Sequencing Center for Infectious Disease"/>
            <person name="Wu L."/>
            <person name="Ma J."/>
        </authorList>
    </citation>
    <scope>NUCLEOTIDE SEQUENCE [LARGE SCALE GENOMIC DNA]</scope>
    <source>
        <strain evidence="3">JCM 17695</strain>
    </source>
</reference>
<gene>
    <name evidence="2" type="ORF">ACFQV2_18170</name>
</gene>
<dbReference type="SUPFAM" id="SSF51735">
    <property type="entry name" value="NAD(P)-binding Rossmann-fold domains"/>
    <property type="match status" value="1"/>
</dbReference>
<protein>
    <recommendedName>
        <fullName evidence="4">NAD(P)-binding domain-containing protein</fullName>
    </recommendedName>
</protein>
<sequence length="142" mass="14856">MRITVFGAFGSVGARTVEEARRRGHDVTAVSRGARPGAEVGDARVVDDVVQLSEGRDLVISATRPVPGAEPELVAAARSLLAGTAKAGCGCCWSAGRRRCARRTGTPSRRPRASPTSCARSRGRARSSWRCAGPTPTPTGRT</sequence>
<accession>A0ABW2TMZ8</accession>
<proteinExistence type="predicted"/>
<evidence type="ECO:0000256" key="1">
    <source>
        <dbReference type="SAM" id="MobiDB-lite"/>
    </source>
</evidence>
<comment type="caution">
    <text evidence="2">The sequence shown here is derived from an EMBL/GenBank/DDBJ whole genome shotgun (WGS) entry which is preliminary data.</text>
</comment>
<name>A0ABW2TMZ8_9PSEU</name>
<evidence type="ECO:0008006" key="4">
    <source>
        <dbReference type="Google" id="ProtNLM"/>
    </source>
</evidence>
<dbReference type="InterPro" id="IPR036291">
    <property type="entry name" value="NAD(P)-bd_dom_sf"/>
</dbReference>
<organism evidence="2 3">
    <name type="scientific">Actinokineospora soli</name>
    <dbReference type="NCBI Taxonomy" id="1048753"/>
    <lineage>
        <taxon>Bacteria</taxon>
        <taxon>Bacillati</taxon>
        <taxon>Actinomycetota</taxon>
        <taxon>Actinomycetes</taxon>
        <taxon>Pseudonocardiales</taxon>
        <taxon>Pseudonocardiaceae</taxon>
        <taxon>Actinokineospora</taxon>
    </lineage>
</organism>
<evidence type="ECO:0000313" key="3">
    <source>
        <dbReference type="Proteomes" id="UP001596512"/>
    </source>
</evidence>
<dbReference type="Gene3D" id="3.40.50.720">
    <property type="entry name" value="NAD(P)-binding Rossmann-like Domain"/>
    <property type="match status" value="1"/>
</dbReference>
<dbReference type="Proteomes" id="UP001596512">
    <property type="component" value="Unassembled WGS sequence"/>
</dbReference>